<dbReference type="AlphaFoldDB" id="A0A0A9DJB3"/>
<accession>A0A0A9DJB3</accession>
<name>A0A0A9DJB3_ARUDO</name>
<evidence type="ECO:0000313" key="1">
    <source>
        <dbReference type="EMBL" id="JAD86773.1"/>
    </source>
</evidence>
<proteinExistence type="predicted"/>
<reference evidence="1" key="2">
    <citation type="journal article" date="2015" name="Data Brief">
        <title>Shoot transcriptome of the giant reed, Arundo donax.</title>
        <authorList>
            <person name="Barrero R.A."/>
            <person name="Guerrero F.D."/>
            <person name="Moolhuijzen P."/>
            <person name="Goolsby J.A."/>
            <person name="Tidwell J."/>
            <person name="Bellgard S.E."/>
            <person name="Bellgard M.I."/>
        </authorList>
    </citation>
    <scope>NUCLEOTIDE SEQUENCE</scope>
    <source>
        <tissue evidence="1">Shoot tissue taken approximately 20 cm above the soil surface</tissue>
    </source>
</reference>
<sequence length="35" mass="4142">MGEPILYIDKCYKHTCYDMANVVTSLHAHMRQRIC</sequence>
<organism evidence="1">
    <name type="scientific">Arundo donax</name>
    <name type="common">Giant reed</name>
    <name type="synonym">Donax arundinaceus</name>
    <dbReference type="NCBI Taxonomy" id="35708"/>
    <lineage>
        <taxon>Eukaryota</taxon>
        <taxon>Viridiplantae</taxon>
        <taxon>Streptophyta</taxon>
        <taxon>Embryophyta</taxon>
        <taxon>Tracheophyta</taxon>
        <taxon>Spermatophyta</taxon>
        <taxon>Magnoliopsida</taxon>
        <taxon>Liliopsida</taxon>
        <taxon>Poales</taxon>
        <taxon>Poaceae</taxon>
        <taxon>PACMAD clade</taxon>
        <taxon>Arundinoideae</taxon>
        <taxon>Arundineae</taxon>
        <taxon>Arundo</taxon>
    </lineage>
</organism>
<protein>
    <submittedName>
        <fullName evidence="1">Uncharacterized protein</fullName>
    </submittedName>
</protein>
<reference evidence="1" key="1">
    <citation type="submission" date="2014-09" db="EMBL/GenBank/DDBJ databases">
        <authorList>
            <person name="Magalhaes I.L.F."/>
            <person name="Oliveira U."/>
            <person name="Santos F.R."/>
            <person name="Vidigal T.H.D.A."/>
            <person name="Brescovit A.D."/>
            <person name="Santos A.J."/>
        </authorList>
    </citation>
    <scope>NUCLEOTIDE SEQUENCE</scope>
    <source>
        <tissue evidence="1">Shoot tissue taken approximately 20 cm above the soil surface</tissue>
    </source>
</reference>
<dbReference type="EMBL" id="GBRH01211122">
    <property type="protein sequence ID" value="JAD86773.1"/>
    <property type="molecule type" value="Transcribed_RNA"/>
</dbReference>